<dbReference type="InterPro" id="IPR036020">
    <property type="entry name" value="WW_dom_sf"/>
</dbReference>
<dbReference type="GO" id="GO:1990817">
    <property type="term" value="F:poly(A) RNA polymerase activity"/>
    <property type="evidence" value="ECO:0007669"/>
    <property type="project" value="InterPro"/>
</dbReference>
<dbReference type="PANTHER" id="PTHR23092:SF15">
    <property type="entry name" value="INACTIVE NON-CANONICAL POLY(A) RNA POLYMERASE PROTEIN TRF4-2-RELATED"/>
    <property type="match status" value="1"/>
</dbReference>
<dbReference type="CDD" id="cd05402">
    <property type="entry name" value="NT_PAP_TUTase"/>
    <property type="match status" value="1"/>
</dbReference>
<protein>
    <recommendedName>
        <fullName evidence="2">WW domain-containing protein</fullName>
    </recommendedName>
</protein>
<dbReference type="PROSITE" id="PS01159">
    <property type="entry name" value="WW_DOMAIN_1"/>
    <property type="match status" value="1"/>
</dbReference>
<dbReference type="Proteomes" id="UP001190700">
    <property type="component" value="Unassembled WGS sequence"/>
</dbReference>
<dbReference type="InterPro" id="IPR001202">
    <property type="entry name" value="WW_dom"/>
</dbReference>
<dbReference type="GO" id="GO:0003729">
    <property type="term" value="F:mRNA binding"/>
    <property type="evidence" value="ECO:0007669"/>
    <property type="project" value="TreeGrafter"/>
</dbReference>
<feature type="compositionally biased region" description="Acidic residues" evidence="1">
    <location>
        <begin position="136"/>
        <end position="148"/>
    </location>
</feature>
<comment type="caution">
    <text evidence="3">The sequence shown here is derived from an EMBL/GenBank/DDBJ whole genome shotgun (WGS) entry which is preliminary data.</text>
</comment>
<proteinExistence type="predicted"/>
<feature type="domain" description="WW" evidence="2">
    <location>
        <begin position="11"/>
        <end position="45"/>
    </location>
</feature>
<dbReference type="PANTHER" id="PTHR23092">
    <property type="entry name" value="POLY(A) RNA POLYMERASE"/>
    <property type="match status" value="1"/>
</dbReference>
<evidence type="ECO:0000313" key="3">
    <source>
        <dbReference type="EMBL" id="KAK3261804.1"/>
    </source>
</evidence>
<dbReference type="PROSITE" id="PS50020">
    <property type="entry name" value="WW_DOMAIN_2"/>
    <property type="match status" value="1"/>
</dbReference>
<dbReference type="Gene3D" id="3.30.460.10">
    <property type="entry name" value="Beta Polymerase, domain 2"/>
    <property type="match status" value="1"/>
</dbReference>
<dbReference type="Pfam" id="PF00397">
    <property type="entry name" value="WW"/>
    <property type="match status" value="1"/>
</dbReference>
<dbReference type="SUPFAM" id="SSF81301">
    <property type="entry name" value="Nucleotidyltransferase"/>
    <property type="match status" value="1"/>
</dbReference>
<dbReference type="SMART" id="SM00456">
    <property type="entry name" value="WW"/>
    <property type="match status" value="1"/>
</dbReference>
<dbReference type="EMBL" id="LGRX02016652">
    <property type="protein sequence ID" value="KAK3261804.1"/>
    <property type="molecule type" value="Genomic_DNA"/>
</dbReference>
<evidence type="ECO:0000256" key="1">
    <source>
        <dbReference type="SAM" id="MobiDB-lite"/>
    </source>
</evidence>
<dbReference type="GO" id="GO:0005730">
    <property type="term" value="C:nucleolus"/>
    <property type="evidence" value="ECO:0007669"/>
    <property type="project" value="TreeGrafter"/>
</dbReference>
<gene>
    <name evidence="3" type="ORF">CYMTET_29310</name>
</gene>
<dbReference type="Pfam" id="PF22600">
    <property type="entry name" value="MTPAP-like_central"/>
    <property type="match status" value="1"/>
</dbReference>
<keyword evidence="4" id="KW-1185">Reference proteome</keyword>
<dbReference type="SUPFAM" id="SSF51045">
    <property type="entry name" value="WW domain"/>
    <property type="match status" value="1"/>
</dbReference>
<dbReference type="InterPro" id="IPR054708">
    <property type="entry name" value="MTPAP-like_central"/>
</dbReference>
<accession>A0AAE0FLA5</accession>
<dbReference type="GO" id="GO:0031123">
    <property type="term" value="P:RNA 3'-end processing"/>
    <property type="evidence" value="ECO:0007669"/>
    <property type="project" value="TreeGrafter"/>
</dbReference>
<dbReference type="SUPFAM" id="SSF81631">
    <property type="entry name" value="PAP/OAS1 substrate-binding domain"/>
    <property type="match status" value="1"/>
</dbReference>
<dbReference type="GO" id="GO:0031499">
    <property type="term" value="C:TRAMP complex"/>
    <property type="evidence" value="ECO:0007669"/>
    <property type="project" value="TreeGrafter"/>
</dbReference>
<organism evidence="3 4">
    <name type="scientific">Cymbomonas tetramitiformis</name>
    <dbReference type="NCBI Taxonomy" id="36881"/>
    <lineage>
        <taxon>Eukaryota</taxon>
        <taxon>Viridiplantae</taxon>
        <taxon>Chlorophyta</taxon>
        <taxon>Pyramimonadophyceae</taxon>
        <taxon>Pyramimonadales</taxon>
        <taxon>Pyramimonadaceae</taxon>
        <taxon>Cymbomonas</taxon>
    </lineage>
</organism>
<dbReference type="Gene3D" id="2.20.70.10">
    <property type="match status" value="1"/>
</dbReference>
<dbReference type="InterPro" id="IPR045862">
    <property type="entry name" value="Trf4-like"/>
</dbReference>
<name>A0AAE0FLA5_9CHLO</name>
<dbReference type="InterPro" id="IPR043519">
    <property type="entry name" value="NT_sf"/>
</dbReference>
<reference evidence="3 4" key="1">
    <citation type="journal article" date="2015" name="Genome Biol. Evol.">
        <title>Comparative Genomics of a Bacterivorous Green Alga Reveals Evolutionary Causalities and Consequences of Phago-Mixotrophic Mode of Nutrition.</title>
        <authorList>
            <person name="Burns J.A."/>
            <person name="Paasch A."/>
            <person name="Narechania A."/>
            <person name="Kim E."/>
        </authorList>
    </citation>
    <scope>NUCLEOTIDE SEQUENCE [LARGE SCALE GENOMIC DNA]</scope>
    <source>
        <strain evidence="3 4">PLY_AMNH</strain>
    </source>
</reference>
<evidence type="ECO:0000313" key="4">
    <source>
        <dbReference type="Proteomes" id="UP001190700"/>
    </source>
</evidence>
<feature type="region of interest" description="Disordered" evidence="1">
    <location>
        <begin position="127"/>
        <end position="150"/>
    </location>
</feature>
<dbReference type="AlphaFoldDB" id="A0AAE0FLA5"/>
<sequence>MASMSATASEPRLPSGWEVAVDECSGQSYYYNCELAITQWHPPGGLERETQPPAANQALSADDKAEAAVIAALGYVDPVAHAVAVKILDENIGRQEAERRLVKVVSSNLAAACAEALFEDAEKLQARNRQRGESSSDSESEAELDDAQEPLWVTRPTLQEMTVLSTRELRQRVRLRQGLSLHESGDRPSLIAAYKSYLDAEEGCAGLHRELYQFCAYVQPCEAELSIRTQLLEQITCLLDSLCPGIVVEPYGSTACGLSLFNSDIDVRVKPKMPLEVVARALSGTSWARCVDLVPARVPIITFEHRHTKLTCDLSNFTDDEGDNATEVMVRLCRTQPMMQPLALFLKVFLSYHSLDRVYTGGLGSFKAYMMLGYWLEQCCKPKPSKLNRVEDAGVAICRFLVYYVERFKYDSVIELDGVATDFSRVRSVQEIKDVFRSTLNCLSKGCGLSSIIDPSWLRRTREKSRTIALSFCTNSTYNEDDVIVTNEPLQCREHPVKRARTHESMYRGE</sequence>
<evidence type="ECO:0000259" key="2">
    <source>
        <dbReference type="PROSITE" id="PS50020"/>
    </source>
</evidence>
<dbReference type="Gene3D" id="1.10.1410.10">
    <property type="match status" value="1"/>
</dbReference>
<dbReference type="GO" id="GO:0043634">
    <property type="term" value="P:polyadenylation-dependent ncRNA catabolic process"/>
    <property type="evidence" value="ECO:0007669"/>
    <property type="project" value="TreeGrafter"/>
</dbReference>
<dbReference type="CDD" id="cd00201">
    <property type="entry name" value="WW"/>
    <property type="match status" value="1"/>
</dbReference>